<evidence type="ECO:0000256" key="1">
    <source>
        <dbReference type="SAM" id="MobiDB-lite"/>
    </source>
</evidence>
<organism evidence="2 3">
    <name type="scientific">Mizuhopecten yessoensis</name>
    <name type="common">Japanese scallop</name>
    <name type="synonym">Patinopecten yessoensis</name>
    <dbReference type="NCBI Taxonomy" id="6573"/>
    <lineage>
        <taxon>Eukaryota</taxon>
        <taxon>Metazoa</taxon>
        <taxon>Spiralia</taxon>
        <taxon>Lophotrochozoa</taxon>
        <taxon>Mollusca</taxon>
        <taxon>Bivalvia</taxon>
        <taxon>Autobranchia</taxon>
        <taxon>Pteriomorphia</taxon>
        <taxon>Pectinida</taxon>
        <taxon>Pectinoidea</taxon>
        <taxon>Pectinidae</taxon>
        <taxon>Mizuhopecten</taxon>
    </lineage>
</organism>
<dbReference type="EMBL" id="NEDP02005572">
    <property type="protein sequence ID" value="OWF38123.1"/>
    <property type="molecule type" value="Genomic_DNA"/>
</dbReference>
<dbReference type="OrthoDB" id="10334778at2759"/>
<dbReference type="Proteomes" id="UP000242188">
    <property type="component" value="Unassembled WGS sequence"/>
</dbReference>
<evidence type="ECO:0000313" key="2">
    <source>
        <dbReference type="EMBL" id="OWF38123.1"/>
    </source>
</evidence>
<name>A0A210PNS9_MIZYE</name>
<dbReference type="AlphaFoldDB" id="A0A210PNS9"/>
<accession>A0A210PNS9</accession>
<gene>
    <name evidence="2" type="ORF">KP79_PYT08849</name>
</gene>
<protein>
    <submittedName>
        <fullName evidence="2">Uncharacterized protein</fullName>
    </submittedName>
</protein>
<reference evidence="2 3" key="1">
    <citation type="journal article" date="2017" name="Nat. Ecol. Evol.">
        <title>Scallop genome provides insights into evolution of bilaterian karyotype and development.</title>
        <authorList>
            <person name="Wang S."/>
            <person name="Zhang J."/>
            <person name="Jiao W."/>
            <person name="Li J."/>
            <person name="Xun X."/>
            <person name="Sun Y."/>
            <person name="Guo X."/>
            <person name="Huan P."/>
            <person name="Dong B."/>
            <person name="Zhang L."/>
            <person name="Hu X."/>
            <person name="Sun X."/>
            <person name="Wang J."/>
            <person name="Zhao C."/>
            <person name="Wang Y."/>
            <person name="Wang D."/>
            <person name="Huang X."/>
            <person name="Wang R."/>
            <person name="Lv J."/>
            <person name="Li Y."/>
            <person name="Zhang Z."/>
            <person name="Liu B."/>
            <person name="Lu W."/>
            <person name="Hui Y."/>
            <person name="Liang J."/>
            <person name="Zhou Z."/>
            <person name="Hou R."/>
            <person name="Li X."/>
            <person name="Liu Y."/>
            <person name="Li H."/>
            <person name="Ning X."/>
            <person name="Lin Y."/>
            <person name="Zhao L."/>
            <person name="Xing Q."/>
            <person name="Dou J."/>
            <person name="Li Y."/>
            <person name="Mao J."/>
            <person name="Guo H."/>
            <person name="Dou H."/>
            <person name="Li T."/>
            <person name="Mu C."/>
            <person name="Jiang W."/>
            <person name="Fu Q."/>
            <person name="Fu X."/>
            <person name="Miao Y."/>
            <person name="Liu J."/>
            <person name="Yu Q."/>
            <person name="Li R."/>
            <person name="Liao H."/>
            <person name="Li X."/>
            <person name="Kong Y."/>
            <person name="Jiang Z."/>
            <person name="Chourrout D."/>
            <person name="Li R."/>
            <person name="Bao Z."/>
        </authorList>
    </citation>
    <scope>NUCLEOTIDE SEQUENCE [LARGE SCALE GENOMIC DNA]</scope>
    <source>
        <strain evidence="2 3">PY_sf001</strain>
    </source>
</reference>
<proteinExistence type="predicted"/>
<comment type="caution">
    <text evidence="2">The sequence shown here is derived from an EMBL/GenBank/DDBJ whole genome shotgun (WGS) entry which is preliminary data.</text>
</comment>
<evidence type="ECO:0000313" key="3">
    <source>
        <dbReference type="Proteomes" id="UP000242188"/>
    </source>
</evidence>
<feature type="compositionally biased region" description="Low complexity" evidence="1">
    <location>
        <begin position="66"/>
        <end position="80"/>
    </location>
</feature>
<feature type="region of interest" description="Disordered" evidence="1">
    <location>
        <begin position="55"/>
        <end position="86"/>
    </location>
</feature>
<sequence>MDPKIFRKLGGGNEPHYAPHLNTVPASKSVDYHWLNQPAVKKPKVDLAKTKTIQIGRQGSVEDPTSPIGSPSLSVGSPGSTAMPSSPPISTFSFNNFVTQPTGLKSEKQFYHTFDFKS</sequence>
<keyword evidence="3" id="KW-1185">Reference proteome</keyword>